<dbReference type="SUPFAM" id="SSF56112">
    <property type="entry name" value="Protein kinase-like (PK-like)"/>
    <property type="match status" value="1"/>
</dbReference>
<dbReference type="OrthoDB" id="4062651at2759"/>
<comment type="subcellular location">
    <subcellularLocation>
        <location evidence="1">Membrane</location>
        <topology evidence="1">Single-pass membrane protein</topology>
    </subcellularLocation>
</comment>
<keyword evidence="3 6" id="KW-0547">Nucleotide-binding</keyword>
<keyword evidence="5" id="KW-0325">Glycoprotein</keyword>
<feature type="non-terminal residue" evidence="9">
    <location>
        <position position="1"/>
    </location>
</feature>
<evidence type="ECO:0000256" key="1">
    <source>
        <dbReference type="ARBA" id="ARBA00004167"/>
    </source>
</evidence>
<organism evidence="9 10">
    <name type="scientific">Eragrostis curvula</name>
    <name type="common">weeping love grass</name>
    <dbReference type="NCBI Taxonomy" id="38414"/>
    <lineage>
        <taxon>Eukaryota</taxon>
        <taxon>Viridiplantae</taxon>
        <taxon>Streptophyta</taxon>
        <taxon>Embryophyta</taxon>
        <taxon>Tracheophyta</taxon>
        <taxon>Spermatophyta</taxon>
        <taxon>Magnoliopsida</taxon>
        <taxon>Liliopsida</taxon>
        <taxon>Poales</taxon>
        <taxon>Poaceae</taxon>
        <taxon>PACMAD clade</taxon>
        <taxon>Chloridoideae</taxon>
        <taxon>Eragrostideae</taxon>
        <taxon>Eragrostidinae</taxon>
        <taxon>Eragrostis</taxon>
    </lineage>
</organism>
<keyword evidence="2 7" id="KW-0732">Signal</keyword>
<evidence type="ECO:0000256" key="5">
    <source>
        <dbReference type="ARBA" id="ARBA00023180"/>
    </source>
</evidence>
<dbReference type="InterPro" id="IPR017441">
    <property type="entry name" value="Protein_kinase_ATP_BS"/>
</dbReference>
<dbReference type="EMBL" id="RWGY01000026">
    <property type="protein sequence ID" value="TVU22038.1"/>
    <property type="molecule type" value="Genomic_DNA"/>
</dbReference>
<evidence type="ECO:0000256" key="6">
    <source>
        <dbReference type="PROSITE-ProRule" id="PRU10141"/>
    </source>
</evidence>
<reference evidence="9 10" key="1">
    <citation type="journal article" date="2019" name="Sci. Rep.">
        <title>A high-quality genome of Eragrostis curvula grass provides insights into Poaceae evolution and supports new strategies to enhance forage quality.</title>
        <authorList>
            <person name="Carballo J."/>
            <person name="Santos B.A.C.M."/>
            <person name="Zappacosta D."/>
            <person name="Garbus I."/>
            <person name="Selva J.P."/>
            <person name="Gallo C.A."/>
            <person name="Diaz A."/>
            <person name="Albertini E."/>
            <person name="Caccamo M."/>
            <person name="Echenique V."/>
        </authorList>
    </citation>
    <scope>NUCLEOTIDE SEQUENCE [LARGE SCALE GENOMIC DNA]</scope>
    <source>
        <strain evidence="10">cv. Victoria</strain>
        <tissue evidence="9">Leaf</tissue>
    </source>
</reference>
<accession>A0A5J9UFX9</accession>
<dbReference type="PANTHER" id="PTHR46008:SF2">
    <property type="entry name" value="LEAF RUST 10 DISEASE-RESISTANCE LOCUS RECEPTOR-LIKE PROTEIN KINASE-LIKE 1.4"/>
    <property type="match status" value="1"/>
</dbReference>
<dbReference type="Gene3D" id="3.30.200.20">
    <property type="entry name" value="Phosphorylase Kinase, domain 1"/>
    <property type="match status" value="1"/>
</dbReference>
<proteinExistence type="predicted"/>
<dbReference type="Gramene" id="TVU22038">
    <property type="protein sequence ID" value="TVU22038"/>
    <property type="gene ID" value="EJB05_31714"/>
</dbReference>
<dbReference type="InterPro" id="IPR020635">
    <property type="entry name" value="Tyr_kinase_cat_dom"/>
</dbReference>
<feature type="binding site" evidence="6">
    <location>
        <position position="323"/>
    </location>
    <ligand>
        <name>ATP</name>
        <dbReference type="ChEBI" id="CHEBI:30616"/>
    </ligand>
</feature>
<dbReference type="GO" id="GO:0030247">
    <property type="term" value="F:polysaccharide binding"/>
    <property type="evidence" value="ECO:0007669"/>
    <property type="project" value="InterPro"/>
</dbReference>
<dbReference type="Pfam" id="PF14380">
    <property type="entry name" value="WAK_assoc"/>
    <property type="match status" value="1"/>
</dbReference>
<keyword evidence="10" id="KW-1185">Reference proteome</keyword>
<dbReference type="InterPro" id="IPR011009">
    <property type="entry name" value="Kinase-like_dom_sf"/>
</dbReference>
<evidence type="ECO:0000256" key="7">
    <source>
        <dbReference type="SAM" id="SignalP"/>
    </source>
</evidence>
<evidence type="ECO:0000256" key="3">
    <source>
        <dbReference type="ARBA" id="ARBA00022741"/>
    </source>
</evidence>
<feature type="domain" description="Tyrosine-protein kinase catalytic" evidence="8">
    <location>
        <begin position="295"/>
        <end position="431"/>
    </location>
</feature>
<dbReference type="GO" id="GO:0004713">
    <property type="term" value="F:protein tyrosine kinase activity"/>
    <property type="evidence" value="ECO:0007669"/>
    <property type="project" value="InterPro"/>
</dbReference>
<dbReference type="PROSITE" id="PS00107">
    <property type="entry name" value="PROTEIN_KINASE_ATP"/>
    <property type="match status" value="1"/>
</dbReference>
<dbReference type="Pfam" id="PF13947">
    <property type="entry name" value="GUB_WAK_bind"/>
    <property type="match status" value="1"/>
</dbReference>
<feature type="signal peptide" evidence="7">
    <location>
        <begin position="1"/>
        <end position="18"/>
    </location>
</feature>
<evidence type="ECO:0000259" key="8">
    <source>
        <dbReference type="SMART" id="SM00219"/>
    </source>
</evidence>
<dbReference type="GO" id="GO:0016020">
    <property type="term" value="C:membrane"/>
    <property type="evidence" value="ECO:0007669"/>
    <property type="project" value="UniProtKB-SubCell"/>
</dbReference>
<evidence type="ECO:0000256" key="2">
    <source>
        <dbReference type="ARBA" id="ARBA00022729"/>
    </source>
</evidence>
<dbReference type="PANTHER" id="PTHR46008">
    <property type="entry name" value="LEAF RUST 10 DISEASE-RESISTANCE LOCUS RECEPTOR-LIKE PROTEIN KINASE-LIKE 1.4"/>
    <property type="match status" value="1"/>
</dbReference>
<keyword evidence="4 6" id="KW-0067">ATP-binding</keyword>
<dbReference type="SMART" id="SM00219">
    <property type="entry name" value="TyrKc"/>
    <property type="match status" value="1"/>
</dbReference>
<comment type="caution">
    <text evidence="9">The sequence shown here is derived from an EMBL/GenBank/DDBJ whole genome shotgun (WGS) entry which is preliminary data.</text>
</comment>
<sequence length="472" mass="51684">MLRPALHIFAFVLQLSVAAPLEPPPPHHHHQQTCSPKTCGDLNISYPFWLEEPGRPVCGPPSFGLKCNRSGAFLKSSVFESYRVVSIFMENNTIHVVDENLHLATGCPPPCFNISLIGEMAAFAISKTNAGMLFLSRCEEPVHEVPTGFRRMPCDNSSFVRLGGEGQFSVDGAVPPGCLLSVVPTRQALDGNGSDFIASMKNGFLLEWTTTVISGDCSKCMANGGKCIQRVNGLGFSCSCPDGIQYPLTCGRKGTRRRIILIGRRDERNIEALISSHGSLAPKRYKYSEVTKITSSFNNKLGEGGYGVVYKGMLHDGRLVAVKLLHDSKANGEEFVNEGSKRALIYEYMPNGSLDKYIYSENPKAILGWERLYAIAVGIARGEDSTCNLSAESISNNSSKTQAYSEVIKVNEMSLVNSTETYFSSSCTHCFPIPILFTIRSSLNPNELIYTSTDYSYGAVQLKAGEQSQVNY</sequence>
<dbReference type="Proteomes" id="UP000324897">
    <property type="component" value="Unassembled WGS sequence"/>
</dbReference>
<name>A0A5J9UFX9_9POAL</name>
<evidence type="ECO:0000313" key="10">
    <source>
        <dbReference type="Proteomes" id="UP000324897"/>
    </source>
</evidence>
<evidence type="ECO:0000256" key="4">
    <source>
        <dbReference type="ARBA" id="ARBA00022840"/>
    </source>
</evidence>
<dbReference type="Gene3D" id="1.10.510.10">
    <property type="entry name" value="Transferase(Phosphotransferase) domain 1"/>
    <property type="match status" value="1"/>
</dbReference>
<protein>
    <recommendedName>
        <fullName evidence="8">Tyrosine-protein kinase catalytic domain-containing protein</fullName>
    </recommendedName>
</protein>
<dbReference type="InterPro" id="IPR032872">
    <property type="entry name" value="WAK_assoc_C"/>
</dbReference>
<feature type="chain" id="PRO_5023845571" description="Tyrosine-protein kinase catalytic domain-containing protein" evidence="7">
    <location>
        <begin position="19"/>
        <end position="472"/>
    </location>
</feature>
<gene>
    <name evidence="9" type="ORF">EJB05_31714</name>
</gene>
<dbReference type="AlphaFoldDB" id="A0A5J9UFX9"/>
<evidence type="ECO:0000313" key="9">
    <source>
        <dbReference type="EMBL" id="TVU22038.1"/>
    </source>
</evidence>
<dbReference type="InterPro" id="IPR025287">
    <property type="entry name" value="WAK_GUB"/>
</dbReference>
<dbReference type="GO" id="GO:0005524">
    <property type="term" value="F:ATP binding"/>
    <property type="evidence" value="ECO:0007669"/>
    <property type="project" value="UniProtKB-UniRule"/>
</dbReference>